<feature type="short sequence motif" description="Histidine triad motif" evidence="2 3">
    <location>
        <begin position="97"/>
        <end position="101"/>
    </location>
</feature>
<dbReference type="InterPro" id="IPR036265">
    <property type="entry name" value="HIT-like_sf"/>
</dbReference>
<dbReference type="Gene3D" id="3.30.428.10">
    <property type="entry name" value="HIT-like"/>
    <property type="match status" value="1"/>
</dbReference>
<proteinExistence type="predicted"/>
<dbReference type="RefSeq" id="WP_080024146.1">
    <property type="nucleotide sequence ID" value="NZ_LTAY01000103.1"/>
</dbReference>
<evidence type="ECO:0000313" key="6">
    <source>
        <dbReference type="Proteomes" id="UP000191448"/>
    </source>
</evidence>
<dbReference type="EMBL" id="LTAY01000103">
    <property type="protein sequence ID" value="OPX45289.1"/>
    <property type="molecule type" value="Genomic_DNA"/>
</dbReference>
<evidence type="ECO:0000259" key="4">
    <source>
        <dbReference type="PROSITE" id="PS51084"/>
    </source>
</evidence>
<comment type="caution">
    <text evidence="5">The sequence shown here is derived from an EMBL/GenBank/DDBJ whole genome shotgun (WGS) entry which is preliminary data.</text>
</comment>
<dbReference type="Pfam" id="PF11969">
    <property type="entry name" value="DcpS_C"/>
    <property type="match status" value="1"/>
</dbReference>
<dbReference type="PROSITE" id="PS51084">
    <property type="entry name" value="HIT_2"/>
    <property type="match status" value="1"/>
</dbReference>
<keyword evidence="5" id="KW-0378">Hydrolase</keyword>
<dbReference type="PRINTS" id="PR00332">
    <property type="entry name" value="HISTRIAD"/>
</dbReference>
<dbReference type="CDD" id="cd01276">
    <property type="entry name" value="PKCI_related"/>
    <property type="match status" value="1"/>
</dbReference>
<dbReference type="AlphaFoldDB" id="A0A1V4SN19"/>
<dbReference type="PANTHER" id="PTHR23089">
    <property type="entry name" value="HISTIDINE TRIAD HIT PROTEIN"/>
    <property type="match status" value="1"/>
</dbReference>
<evidence type="ECO:0000256" key="1">
    <source>
        <dbReference type="PIRSR" id="PIRSR601310-1"/>
    </source>
</evidence>
<feature type="active site" description="Tele-AMP-histidine intermediate" evidence="1">
    <location>
        <position position="99"/>
    </location>
</feature>
<dbReference type="InterPro" id="IPR019808">
    <property type="entry name" value="Histidine_triad_CS"/>
</dbReference>
<feature type="domain" description="HIT" evidence="4">
    <location>
        <begin position="4"/>
        <end position="113"/>
    </location>
</feature>
<dbReference type="SUPFAM" id="SSF54197">
    <property type="entry name" value="HIT-like"/>
    <property type="match status" value="1"/>
</dbReference>
<evidence type="ECO:0000256" key="2">
    <source>
        <dbReference type="PIRSR" id="PIRSR601310-3"/>
    </source>
</evidence>
<evidence type="ECO:0000313" key="5">
    <source>
        <dbReference type="EMBL" id="OPX45289.1"/>
    </source>
</evidence>
<evidence type="ECO:0000256" key="3">
    <source>
        <dbReference type="PROSITE-ProRule" id="PRU00464"/>
    </source>
</evidence>
<dbReference type="InterPro" id="IPR011146">
    <property type="entry name" value="HIT-like"/>
</dbReference>
<dbReference type="EC" id="3.-.-.-" evidence="5"/>
<protein>
    <submittedName>
        <fullName evidence="5">HIT-like protein</fullName>
        <ecNumber evidence="5">3.-.-.-</ecNumber>
    </submittedName>
</protein>
<dbReference type="PROSITE" id="PS00892">
    <property type="entry name" value="HIT_1"/>
    <property type="match status" value="1"/>
</dbReference>
<dbReference type="GO" id="GO:0016787">
    <property type="term" value="F:hydrolase activity"/>
    <property type="evidence" value="ECO:0007669"/>
    <property type="project" value="UniProtKB-KW"/>
</dbReference>
<name>A0A1V4SN19_9CLOT</name>
<dbReference type="Proteomes" id="UP000191448">
    <property type="component" value="Unassembled WGS sequence"/>
</dbReference>
<gene>
    <name evidence="5" type="ORF">CLTHE_30530</name>
</gene>
<organism evidence="5 6">
    <name type="scientific">Clostridium thermobutyricum DSM 4928</name>
    <dbReference type="NCBI Taxonomy" id="1121339"/>
    <lineage>
        <taxon>Bacteria</taxon>
        <taxon>Bacillati</taxon>
        <taxon>Bacillota</taxon>
        <taxon>Clostridia</taxon>
        <taxon>Eubacteriales</taxon>
        <taxon>Clostridiaceae</taxon>
        <taxon>Clostridium</taxon>
    </lineage>
</organism>
<reference evidence="5 6" key="1">
    <citation type="submission" date="2016-02" db="EMBL/GenBank/DDBJ databases">
        <title>Genome sequence of Clostridium thermobutyricum DSM 4928.</title>
        <authorList>
            <person name="Poehlein A."/>
            <person name="Daniel R."/>
        </authorList>
    </citation>
    <scope>NUCLEOTIDE SEQUENCE [LARGE SCALE GENOMIC DNA]</scope>
    <source>
        <strain evidence="5 6">DSM 4928</strain>
    </source>
</reference>
<sequence>MDCIFCKIINGEIPSKKIYEDDMVYAFYDINPEAPVHFLVIPKKHIKSANYINNENSKYISHIFEIINKLTSELNIDKTGYRVVNNCGVDGGQTVEHLHFHVLGGRELKWPPG</sequence>
<accession>A0A1V4SN19</accession>
<dbReference type="InterPro" id="IPR001310">
    <property type="entry name" value="Histidine_triad_HIT"/>
</dbReference>
<dbReference type="OrthoDB" id="9784774at2"/>